<feature type="binding site" evidence="14">
    <location>
        <position position="28"/>
    </location>
    <ligand>
        <name>Mg(2+)</name>
        <dbReference type="ChEBI" id="CHEBI:18420"/>
        <label>1</label>
    </ligand>
</feature>
<evidence type="ECO:0000313" key="17">
    <source>
        <dbReference type="Proteomes" id="UP000029857"/>
    </source>
</evidence>
<evidence type="ECO:0000256" key="9">
    <source>
        <dbReference type="ARBA" id="ARBA00022619"/>
    </source>
</evidence>
<keyword evidence="11 14" id="KW-0460">Magnesium</keyword>
<evidence type="ECO:0000256" key="7">
    <source>
        <dbReference type="ARBA" id="ARBA00012153"/>
    </source>
</evidence>
<feature type="domain" description="GTP cyclohydrolase II" evidence="15">
    <location>
        <begin position="223"/>
        <end position="351"/>
    </location>
</feature>
<dbReference type="Pfam" id="PF00925">
    <property type="entry name" value="GTP_cyclohydro2"/>
    <property type="match status" value="1"/>
</dbReference>
<dbReference type="GO" id="GO:0005829">
    <property type="term" value="C:cytosol"/>
    <property type="evidence" value="ECO:0007669"/>
    <property type="project" value="TreeGrafter"/>
</dbReference>
<feature type="site" description="Essential for catalytic activity" evidence="14">
    <location>
        <position position="163"/>
    </location>
</feature>
<dbReference type="InterPro" id="IPR000422">
    <property type="entry name" value="DHBP_synthase_RibB"/>
</dbReference>
<comment type="similarity">
    <text evidence="5">In the N-terminal section; belongs to the DHBP synthase family.</text>
</comment>
<dbReference type="GO" id="GO:0030145">
    <property type="term" value="F:manganese ion binding"/>
    <property type="evidence" value="ECO:0007669"/>
    <property type="project" value="UniProtKB-UniRule"/>
</dbReference>
<evidence type="ECO:0000256" key="3">
    <source>
        <dbReference type="ARBA" id="ARBA00002284"/>
    </source>
</evidence>
<evidence type="ECO:0000313" key="16">
    <source>
        <dbReference type="EMBL" id="TLE10589.1"/>
    </source>
</evidence>
<sequence length="354" mass="39474">MYQMRMKDAIEAIKKGEMIIIMDDEDRENEGDLVMAGIFSTPEKINFMAQEARGLICVSITQELAHKLDLPPMVKRNDSNHETAFTISIDAREAKTGISAYERDLTIRLMCDSNAKPSDFVRPGHIFPLIAKSGGTLIRTGHTEASVDICRLAGLSPISVICEIMKKDGTMAGRGDKFLLDFAKTHNLKILYVSDIIQYRLNFENLVRETSREKAVFMAKECEKITFIDHLQNCHIAFSFSPQVKEPLIRFHNTSSDITLLTDSNEWQALQKSIELLSQQGGYLVCLNSENMANSGNIAKNCGDIKDFGIGAQILKSLGVKDFTLLSSHCANNANKSYNALSGFDLHLQQSIEV</sequence>
<evidence type="ECO:0000256" key="1">
    <source>
        <dbReference type="ARBA" id="ARBA00000141"/>
    </source>
</evidence>
<keyword evidence="10 14" id="KW-0479">Metal-binding</keyword>
<feature type="binding site" evidence="14">
    <location>
        <begin position="139"/>
        <end position="143"/>
    </location>
    <ligand>
        <name>D-ribulose 5-phosphate</name>
        <dbReference type="ChEBI" id="CHEBI:58121"/>
    </ligand>
</feature>
<feature type="binding site" evidence="14">
    <location>
        <position position="28"/>
    </location>
    <ligand>
        <name>Mg(2+)</name>
        <dbReference type="ChEBI" id="CHEBI:18420"/>
        <label>2</label>
    </ligand>
</feature>
<dbReference type="PIRSF" id="PIRSF001259">
    <property type="entry name" value="RibA"/>
    <property type="match status" value="1"/>
</dbReference>
<dbReference type="HAMAP" id="MF_00180">
    <property type="entry name" value="RibB"/>
    <property type="match status" value="1"/>
</dbReference>
<evidence type="ECO:0000256" key="10">
    <source>
        <dbReference type="ARBA" id="ARBA00022723"/>
    </source>
</evidence>
<keyword evidence="12 14" id="KW-0464">Manganese</keyword>
<evidence type="ECO:0000256" key="13">
    <source>
        <dbReference type="ARBA" id="ARBA00023239"/>
    </source>
</evidence>
<evidence type="ECO:0000256" key="4">
    <source>
        <dbReference type="ARBA" id="ARBA00004904"/>
    </source>
</evidence>
<accession>A0A4V6I633</accession>
<dbReference type="GO" id="GO:0009231">
    <property type="term" value="P:riboflavin biosynthetic process"/>
    <property type="evidence" value="ECO:0007669"/>
    <property type="project" value="UniProtKB-UniRule"/>
</dbReference>
<dbReference type="Gene3D" id="3.90.870.10">
    <property type="entry name" value="DHBP synthase"/>
    <property type="match status" value="1"/>
</dbReference>
<dbReference type="Proteomes" id="UP000029857">
    <property type="component" value="Unassembled WGS sequence"/>
</dbReference>
<comment type="function">
    <text evidence="3 14">Catalyzes the conversion of D-ribulose 5-phosphate to formate and 3,4-dihydroxy-2-butanone 4-phosphate.</text>
</comment>
<dbReference type="FunFam" id="3.90.870.10:FF:000001">
    <property type="entry name" value="Riboflavin biosynthesis protein RibBA"/>
    <property type="match status" value="1"/>
</dbReference>
<evidence type="ECO:0000256" key="6">
    <source>
        <dbReference type="ARBA" id="ARBA00008976"/>
    </source>
</evidence>
<comment type="subunit">
    <text evidence="14">Homodimer.</text>
</comment>
<dbReference type="InterPro" id="IPR036144">
    <property type="entry name" value="RibA-like_sf"/>
</dbReference>
<name>A0A4V6I633_9HELI</name>
<dbReference type="GO" id="GO:0000287">
    <property type="term" value="F:magnesium ion binding"/>
    <property type="evidence" value="ECO:0007669"/>
    <property type="project" value="UniProtKB-UniRule"/>
</dbReference>
<evidence type="ECO:0000259" key="15">
    <source>
        <dbReference type="Pfam" id="PF00925"/>
    </source>
</evidence>
<dbReference type="PANTHER" id="PTHR21327">
    <property type="entry name" value="GTP CYCLOHYDROLASE II-RELATED"/>
    <property type="match status" value="1"/>
</dbReference>
<comment type="caution">
    <text evidence="16">The sequence shown here is derived from an EMBL/GenBank/DDBJ whole genome shotgun (WGS) entry which is preliminary data.</text>
</comment>
<dbReference type="EMBL" id="JRPJ02000015">
    <property type="protein sequence ID" value="TLE10589.1"/>
    <property type="molecule type" value="Genomic_DNA"/>
</dbReference>
<dbReference type="NCBIfam" id="TIGR00506">
    <property type="entry name" value="ribB"/>
    <property type="match status" value="1"/>
</dbReference>
<dbReference type="GO" id="GO:0003935">
    <property type="term" value="F:GTP cyclohydrolase II activity"/>
    <property type="evidence" value="ECO:0007669"/>
    <property type="project" value="TreeGrafter"/>
</dbReference>
<evidence type="ECO:0000256" key="2">
    <source>
        <dbReference type="ARBA" id="ARBA00001936"/>
    </source>
</evidence>
<dbReference type="NCBIfam" id="NF006804">
    <property type="entry name" value="PRK09314.1"/>
    <property type="match status" value="1"/>
</dbReference>
<organism evidence="16 17">
    <name type="scientific">Helicobacter bilis</name>
    <dbReference type="NCBI Taxonomy" id="37372"/>
    <lineage>
        <taxon>Bacteria</taxon>
        <taxon>Pseudomonadati</taxon>
        <taxon>Campylobacterota</taxon>
        <taxon>Epsilonproteobacteria</taxon>
        <taxon>Campylobacterales</taxon>
        <taxon>Helicobacteraceae</taxon>
        <taxon>Helicobacter</taxon>
    </lineage>
</organism>
<dbReference type="Pfam" id="PF00926">
    <property type="entry name" value="DHBP_synthase"/>
    <property type="match status" value="1"/>
</dbReference>
<dbReference type="UniPathway" id="UPA00275">
    <property type="reaction ID" value="UER00399"/>
</dbReference>
<dbReference type="SUPFAM" id="SSF55821">
    <property type="entry name" value="YrdC/RibB"/>
    <property type="match status" value="1"/>
</dbReference>
<evidence type="ECO:0000256" key="14">
    <source>
        <dbReference type="HAMAP-Rule" id="MF_00180"/>
    </source>
</evidence>
<comment type="cofactor">
    <cofactor evidence="2">
        <name>Mn(2+)</name>
        <dbReference type="ChEBI" id="CHEBI:29035"/>
    </cofactor>
</comment>
<evidence type="ECO:0000256" key="8">
    <source>
        <dbReference type="ARBA" id="ARBA00018836"/>
    </source>
</evidence>
<feature type="binding site" evidence="14">
    <location>
        <position position="32"/>
    </location>
    <ligand>
        <name>D-ribulose 5-phosphate</name>
        <dbReference type="ChEBI" id="CHEBI:58121"/>
    </ligand>
</feature>
<dbReference type="AlphaFoldDB" id="A0A4V6I633"/>
<protein>
    <recommendedName>
        <fullName evidence="8 14">3,4-dihydroxy-2-butanone 4-phosphate synthase</fullName>
        <shortName evidence="14">DHBP synthase</shortName>
        <ecNumber evidence="7 14">4.1.99.12</ecNumber>
    </recommendedName>
</protein>
<evidence type="ECO:0000256" key="12">
    <source>
        <dbReference type="ARBA" id="ARBA00023211"/>
    </source>
</evidence>
<comment type="similarity">
    <text evidence="14">Belongs to the DHBP synthase family.</text>
</comment>
<dbReference type="InterPro" id="IPR017945">
    <property type="entry name" value="DHBP_synth_RibB-like_a/b_dom"/>
</dbReference>
<evidence type="ECO:0000256" key="5">
    <source>
        <dbReference type="ARBA" id="ARBA00005520"/>
    </source>
</evidence>
<keyword evidence="16" id="KW-0378">Hydrolase</keyword>
<comment type="similarity">
    <text evidence="6">In the C-terminal section; belongs to the GTP cyclohydrolase II family.</text>
</comment>
<feature type="binding site" evidence="14">
    <location>
        <position position="142"/>
    </location>
    <ligand>
        <name>Mg(2+)</name>
        <dbReference type="ChEBI" id="CHEBI:18420"/>
        <label>2</label>
    </ligand>
</feature>
<dbReference type="SUPFAM" id="SSF142695">
    <property type="entry name" value="RibA-like"/>
    <property type="match status" value="1"/>
</dbReference>
<feature type="binding site" evidence="14">
    <location>
        <begin position="27"/>
        <end position="28"/>
    </location>
    <ligand>
        <name>D-ribulose 5-phosphate</name>
        <dbReference type="ChEBI" id="CHEBI:58121"/>
    </ligand>
</feature>
<dbReference type="PANTHER" id="PTHR21327:SF18">
    <property type="entry name" value="3,4-DIHYDROXY-2-BUTANONE 4-PHOSPHATE SYNTHASE"/>
    <property type="match status" value="1"/>
</dbReference>
<comment type="catalytic activity">
    <reaction evidence="1 14">
        <text>D-ribulose 5-phosphate = (2S)-2-hydroxy-3-oxobutyl phosphate + formate + H(+)</text>
        <dbReference type="Rhea" id="RHEA:18457"/>
        <dbReference type="ChEBI" id="CHEBI:15378"/>
        <dbReference type="ChEBI" id="CHEBI:15740"/>
        <dbReference type="ChEBI" id="CHEBI:58121"/>
        <dbReference type="ChEBI" id="CHEBI:58830"/>
        <dbReference type="EC" id="4.1.99.12"/>
    </reaction>
</comment>
<gene>
    <name evidence="14" type="primary">ribB</name>
    <name evidence="16" type="ORF">LS79_005515</name>
</gene>
<evidence type="ECO:0000256" key="11">
    <source>
        <dbReference type="ARBA" id="ARBA00022842"/>
    </source>
</evidence>
<dbReference type="InterPro" id="IPR032677">
    <property type="entry name" value="GTP_cyclohydro_II"/>
</dbReference>
<dbReference type="RefSeq" id="WP_034562532.1">
    <property type="nucleotide sequence ID" value="NZ_CAMCCI010000036.1"/>
</dbReference>
<dbReference type="EC" id="4.1.99.12" evidence="7 14"/>
<reference evidence="16 17" key="1">
    <citation type="journal article" date="2014" name="Genome Announc.">
        <title>Draft genome sequences of eight enterohepatic helicobacter species isolated from both laboratory and wild rodents.</title>
        <authorList>
            <person name="Sheh A."/>
            <person name="Shen Z."/>
            <person name="Fox J.G."/>
        </authorList>
    </citation>
    <scope>NUCLEOTIDE SEQUENCE [LARGE SCALE GENOMIC DNA]</scope>
    <source>
        <strain evidence="16 17">ATCC 49320</strain>
    </source>
</reference>
<proteinExistence type="inferred from homology"/>
<comment type="pathway">
    <text evidence="4 14">Cofactor biosynthesis; riboflavin biosynthesis; 2-hydroxy-3-oxobutyl phosphate from D-ribulose 5-phosphate: step 1/1.</text>
</comment>
<keyword evidence="13 14" id="KW-0456">Lyase</keyword>
<dbReference type="GO" id="GO:0008686">
    <property type="term" value="F:3,4-dihydroxy-2-butanone-4-phosphate synthase activity"/>
    <property type="evidence" value="ECO:0007669"/>
    <property type="project" value="UniProtKB-UniRule"/>
</dbReference>
<keyword evidence="9 14" id="KW-0686">Riboflavin biosynthesis</keyword>
<feature type="site" description="Essential for catalytic activity" evidence="14">
    <location>
        <position position="125"/>
    </location>
</feature>
<comment type="cofactor">
    <cofactor evidence="14">
        <name>Mg(2+)</name>
        <dbReference type="ChEBI" id="CHEBI:18420"/>
    </cofactor>
    <cofactor evidence="14">
        <name>Mn(2+)</name>
        <dbReference type="ChEBI" id="CHEBI:29035"/>
    </cofactor>
    <text evidence="14">Binds 2 divalent metal cations per subunit. Magnesium or manganese.</text>
</comment>